<dbReference type="GO" id="GO:0008137">
    <property type="term" value="F:NADH dehydrogenase (ubiquinone) activity"/>
    <property type="evidence" value="ECO:0007669"/>
    <property type="project" value="UniProtKB-EC"/>
</dbReference>
<dbReference type="InterPro" id="IPR050175">
    <property type="entry name" value="Complex_I_Subunit_2"/>
</dbReference>
<dbReference type="GO" id="GO:0006120">
    <property type="term" value="P:mitochondrial electron transport, NADH to ubiquinone"/>
    <property type="evidence" value="ECO:0007669"/>
    <property type="project" value="InterPro"/>
</dbReference>
<organism evidence="19">
    <name type="scientific">Loxosomella aloxiata</name>
    <dbReference type="NCBI Taxonomy" id="393182"/>
    <lineage>
        <taxon>Eukaryota</taxon>
        <taxon>Metazoa</taxon>
        <taxon>Spiralia</taxon>
        <taxon>Lophotrochozoa</taxon>
        <taxon>Entoprocta</taxon>
        <taxon>Loxosomatidae</taxon>
        <taxon>Loxosomella</taxon>
    </lineage>
</organism>
<keyword evidence="10 17" id="KW-0249">Electron transport</keyword>
<evidence type="ECO:0000256" key="11">
    <source>
        <dbReference type="ARBA" id="ARBA00022989"/>
    </source>
</evidence>
<feature type="transmembrane region" description="Helical" evidence="17">
    <location>
        <begin position="61"/>
        <end position="81"/>
    </location>
</feature>
<evidence type="ECO:0000256" key="14">
    <source>
        <dbReference type="ARBA" id="ARBA00023128"/>
    </source>
</evidence>
<feature type="transmembrane region" description="Helical" evidence="17">
    <location>
        <begin position="87"/>
        <end position="111"/>
    </location>
</feature>
<feature type="transmembrane region" description="Helical" evidence="17">
    <location>
        <begin position="190"/>
        <end position="213"/>
    </location>
</feature>
<evidence type="ECO:0000256" key="4">
    <source>
        <dbReference type="ARBA" id="ARBA00021008"/>
    </source>
</evidence>
<evidence type="ECO:0000259" key="18">
    <source>
        <dbReference type="Pfam" id="PF00361"/>
    </source>
</evidence>
<keyword evidence="15 17" id="KW-0472">Membrane</keyword>
<keyword evidence="5" id="KW-0813">Transport</keyword>
<comment type="function">
    <text evidence="17">Core subunit of the mitochondrial membrane respiratory chain NADH dehydrogenase (Complex I) which catalyzes electron transfer from NADH through the respiratory chain, using ubiquinone as an electron acceptor. Essential for the catalytic activity and assembly of complex I.</text>
</comment>
<evidence type="ECO:0000256" key="8">
    <source>
        <dbReference type="ARBA" id="ARBA00022792"/>
    </source>
</evidence>
<keyword evidence="7 17" id="KW-0812">Transmembrane</keyword>
<dbReference type="InterPro" id="IPR001750">
    <property type="entry name" value="ND/Mrp_TM"/>
</dbReference>
<evidence type="ECO:0000256" key="10">
    <source>
        <dbReference type="ARBA" id="ARBA00022982"/>
    </source>
</evidence>
<reference evidence="19" key="1">
    <citation type="journal article" date="2008" name="Mol. Phylogenet. Evol.">
        <title>Complete nucleotide sequences of mitochondrial genomes of two solitary entoprocts, Loxocorone allax and Loxosomella aloxiata: Implications for lophotrochozoan phylogeny.</title>
        <authorList>
            <person name="Yokobori S."/>
            <person name="Iseto T."/>
            <person name="Asakawa S."/>
            <person name="Sasaki T."/>
            <person name="Shimizu N."/>
            <person name="Yamagishi A."/>
            <person name="Oshima T."/>
            <person name="Hirose E."/>
        </authorList>
    </citation>
    <scope>NUCLEOTIDE SEQUENCE</scope>
</reference>
<proteinExistence type="inferred from homology"/>
<comment type="catalytic activity">
    <reaction evidence="16 17">
        <text>a ubiquinone + NADH + 5 H(+)(in) = a ubiquinol + NAD(+) + 4 H(+)(out)</text>
        <dbReference type="Rhea" id="RHEA:29091"/>
        <dbReference type="Rhea" id="RHEA-COMP:9565"/>
        <dbReference type="Rhea" id="RHEA-COMP:9566"/>
        <dbReference type="ChEBI" id="CHEBI:15378"/>
        <dbReference type="ChEBI" id="CHEBI:16389"/>
        <dbReference type="ChEBI" id="CHEBI:17976"/>
        <dbReference type="ChEBI" id="CHEBI:57540"/>
        <dbReference type="ChEBI" id="CHEBI:57945"/>
        <dbReference type="EC" id="7.1.1.2"/>
    </reaction>
</comment>
<evidence type="ECO:0000256" key="2">
    <source>
        <dbReference type="ARBA" id="ARBA00007012"/>
    </source>
</evidence>
<gene>
    <name evidence="19" type="primary">nad2</name>
</gene>
<feature type="domain" description="NADH:quinone oxidoreductase/Mrp antiporter transmembrane" evidence="18">
    <location>
        <begin position="25"/>
        <end position="283"/>
    </location>
</feature>
<dbReference type="PRINTS" id="PR01436">
    <property type="entry name" value="NADHDHGNASE2"/>
</dbReference>
<evidence type="ECO:0000256" key="7">
    <source>
        <dbReference type="ARBA" id="ARBA00022692"/>
    </source>
</evidence>
<keyword evidence="6 17" id="KW-0679">Respiratory chain</keyword>
<dbReference type="GO" id="GO:0005743">
    <property type="term" value="C:mitochondrial inner membrane"/>
    <property type="evidence" value="ECO:0007669"/>
    <property type="project" value="UniProtKB-SubCell"/>
</dbReference>
<name>B1B1Y1_9BILA</name>
<evidence type="ECO:0000256" key="9">
    <source>
        <dbReference type="ARBA" id="ARBA00022967"/>
    </source>
</evidence>
<keyword evidence="8 17" id="KW-0999">Mitochondrion inner membrane</keyword>
<evidence type="ECO:0000256" key="12">
    <source>
        <dbReference type="ARBA" id="ARBA00023027"/>
    </source>
</evidence>
<dbReference type="PANTHER" id="PTHR46552:SF1">
    <property type="entry name" value="NADH-UBIQUINONE OXIDOREDUCTASE CHAIN 2"/>
    <property type="match status" value="1"/>
</dbReference>
<feature type="transmembrane region" description="Helical" evidence="17">
    <location>
        <begin position="267"/>
        <end position="288"/>
    </location>
</feature>
<feature type="transmembrane region" description="Helical" evidence="17">
    <location>
        <begin position="28"/>
        <end position="49"/>
    </location>
</feature>
<keyword evidence="11 17" id="KW-1133">Transmembrane helix</keyword>
<evidence type="ECO:0000313" key="19">
    <source>
        <dbReference type="EMBL" id="BAG12596.1"/>
    </source>
</evidence>
<feature type="transmembrane region" description="Helical" evidence="17">
    <location>
        <begin position="308"/>
        <end position="333"/>
    </location>
</feature>
<dbReference type="EC" id="7.1.1.2" evidence="3 17"/>
<comment type="subcellular location">
    <subcellularLocation>
        <location evidence="1 17">Mitochondrion inner membrane</location>
        <topology evidence="1 17">Multi-pass membrane protein</topology>
    </subcellularLocation>
</comment>
<evidence type="ECO:0000256" key="5">
    <source>
        <dbReference type="ARBA" id="ARBA00022448"/>
    </source>
</evidence>
<dbReference type="AlphaFoldDB" id="B1B1Y1"/>
<feature type="transmembrane region" description="Helical" evidence="17">
    <location>
        <begin position="233"/>
        <end position="255"/>
    </location>
</feature>
<keyword evidence="12 17" id="KW-0520">NAD</keyword>
<evidence type="ECO:0000256" key="6">
    <source>
        <dbReference type="ARBA" id="ARBA00022660"/>
    </source>
</evidence>
<sequence>MFFLFPSSFFFLFFMVLGVFVSLSSSNIFLVWCGLEMNLMGFIPLMIQLKNLGEVEAAVKYFLVQSFGSAMILMGGILYFYDVGFFSLGFSVLIFSGLFVKLGVFPFYFWLPSVMISLDWVSCTLIATWQKVAPFGILMTLSHSELSLISFGVMSSLVGGILGMNQVNVKSLLAYSSIGHMGWMISVCKYSMSICMVYLILYLVSNFFIFFLLMKMNFYRMKTIKSVSNMYSFYMILLGFSFLALAGIPPLLGFFPKLLSIEVLLSSHHSVGTFLLVLGTCFSLYYYISLVLNSYSNSYYWNWNKSVLYVNSLGYSLMFLVTINLLSLVMLVMMI</sequence>
<evidence type="ECO:0000256" key="17">
    <source>
        <dbReference type="RuleBase" id="RU003403"/>
    </source>
</evidence>
<keyword evidence="14 17" id="KW-0496">Mitochondrion</keyword>
<dbReference type="EMBL" id="AB264800">
    <property type="protein sequence ID" value="BAG12596.1"/>
    <property type="molecule type" value="Genomic_DNA"/>
</dbReference>
<evidence type="ECO:0000256" key="16">
    <source>
        <dbReference type="ARBA" id="ARBA00049551"/>
    </source>
</evidence>
<keyword evidence="9 17" id="KW-1278">Translocase</keyword>
<comment type="similarity">
    <text evidence="2 17">Belongs to the complex I subunit 2 family.</text>
</comment>
<keyword evidence="13 17" id="KW-0830">Ubiquinone</keyword>
<dbReference type="PANTHER" id="PTHR46552">
    <property type="entry name" value="NADH-UBIQUINONE OXIDOREDUCTASE CHAIN 2"/>
    <property type="match status" value="1"/>
</dbReference>
<protein>
    <recommendedName>
        <fullName evidence="4 17">NADH-ubiquinone oxidoreductase chain 2</fullName>
        <ecNumber evidence="3 17">7.1.1.2</ecNumber>
    </recommendedName>
</protein>
<dbReference type="Pfam" id="PF00361">
    <property type="entry name" value="Proton_antipo_M"/>
    <property type="match status" value="1"/>
</dbReference>
<evidence type="ECO:0000256" key="13">
    <source>
        <dbReference type="ARBA" id="ARBA00023075"/>
    </source>
</evidence>
<geneLocation type="mitochondrion" evidence="19"/>
<evidence type="ECO:0000256" key="3">
    <source>
        <dbReference type="ARBA" id="ARBA00012944"/>
    </source>
</evidence>
<dbReference type="InterPro" id="IPR003917">
    <property type="entry name" value="NADH_UbQ_OxRdtase_chain2"/>
</dbReference>
<evidence type="ECO:0000256" key="1">
    <source>
        <dbReference type="ARBA" id="ARBA00004448"/>
    </source>
</evidence>
<accession>B1B1Y1</accession>
<evidence type="ECO:0000256" key="15">
    <source>
        <dbReference type="ARBA" id="ARBA00023136"/>
    </source>
</evidence>